<feature type="transmembrane region" description="Helical" evidence="4">
    <location>
        <begin position="65"/>
        <end position="85"/>
    </location>
</feature>
<evidence type="ECO:0000313" key="9">
    <source>
        <dbReference type="Proteomes" id="UP001231587"/>
    </source>
</evidence>
<keyword evidence="2 6" id="KW-0238">DNA-binding</keyword>
<dbReference type="Gene3D" id="1.10.10.60">
    <property type="entry name" value="Homeodomain-like"/>
    <property type="match status" value="1"/>
</dbReference>
<dbReference type="SUPFAM" id="SSF46689">
    <property type="entry name" value="Homeodomain-like"/>
    <property type="match status" value="1"/>
</dbReference>
<evidence type="ECO:0000256" key="1">
    <source>
        <dbReference type="ARBA" id="ARBA00023015"/>
    </source>
</evidence>
<dbReference type="InterPro" id="IPR018062">
    <property type="entry name" value="HTH_AraC-typ_CS"/>
</dbReference>
<keyword evidence="3" id="KW-0804">Transcription</keyword>
<evidence type="ECO:0000313" key="8">
    <source>
        <dbReference type="Proteomes" id="UP001138672"/>
    </source>
</evidence>
<dbReference type="PROSITE" id="PS01124">
    <property type="entry name" value="HTH_ARAC_FAMILY_2"/>
    <property type="match status" value="1"/>
</dbReference>
<dbReference type="GO" id="GO:0043565">
    <property type="term" value="F:sequence-specific DNA binding"/>
    <property type="evidence" value="ECO:0007669"/>
    <property type="project" value="InterPro"/>
</dbReference>
<organism evidence="6 8">
    <name type="scientific">Formosa algae</name>
    <dbReference type="NCBI Taxonomy" id="225843"/>
    <lineage>
        <taxon>Bacteria</taxon>
        <taxon>Pseudomonadati</taxon>
        <taxon>Bacteroidota</taxon>
        <taxon>Flavobacteriia</taxon>
        <taxon>Flavobacteriales</taxon>
        <taxon>Flavobacteriaceae</taxon>
        <taxon>Formosa</taxon>
    </lineage>
</organism>
<comment type="caution">
    <text evidence="6">The sequence shown here is derived from an EMBL/GenBank/DDBJ whole genome shotgun (WGS) entry which is preliminary data.</text>
</comment>
<dbReference type="InterPro" id="IPR009057">
    <property type="entry name" value="Homeodomain-like_sf"/>
</dbReference>
<protein>
    <submittedName>
        <fullName evidence="6">AraC-like DNA-binding protein/biotin transporter BioY</fullName>
    </submittedName>
</protein>
<dbReference type="Proteomes" id="UP001231587">
    <property type="component" value="Unassembled WGS sequence"/>
</dbReference>
<dbReference type="InterPro" id="IPR018060">
    <property type="entry name" value="HTH_AraC"/>
</dbReference>
<proteinExistence type="predicted"/>
<evidence type="ECO:0000313" key="7">
    <source>
        <dbReference type="EMBL" id="MDQ0335966.1"/>
    </source>
</evidence>
<evidence type="ECO:0000313" key="6">
    <source>
        <dbReference type="EMBL" id="MBP1840621.1"/>
    </source>
</evidence>
<sequence>MGYLISIIVFQTLFALFLVLITRSKKEKKVFENMLIMLLLIMLVHLSIKFLFLLKFNENSTLFNLPTSFSLIYGPSLYLLTFYALKKERMKFAFVHFLPFIIMTCVYAVLLIQLQSFPLQSKLILPYYDKLMYLEGLSIFVYPIFNLLKLNKHKAQVDPLKFKLLNVLNSLLVIMPLCLFLILAISEPLHLQIPIRFVYVFILLMVISIVIYKFRTKGYMELVEANDTNNTSSKEKKYTSSNLSDTDLDDYQDKIESYFKTKKPYLDPELTLQTLSLKCGIPKHHLTQLLNTRFNKNFYQFINGFRVEEVIEKIPEHLNDPLVDIAYKCGFNSKSTFNNYFKKITGLTPSEFKKSQDLSA</sequence>
<feature type="domain" description="HTH araC/xylS-type" evidence="5">
    <location>
        <begin position="249"/>
        <end position="355"/>
    </location>
</feature>
<reference evidence="6" key="1">
    <citation type="submission" date="2021-03" db="EMBL/GenBank/DDBJ databases">
        <title>Genomic Encyclopedia of Type Strains, Phase IV (KMG-IV): sequencing the most valuable type-strain genomes for metagenomic binning, comparative biology and taxonomic classification.</title>
        <authorList>
            <person name="Goeker M."/>
        </authorList>
    </citation>
    <scope>NUCLEOTIDE SEQUENCE</scope>
    <source>
        <strain evidence="6">DSM 15523</strain>
        <strain evidence="7 9">DSM 16476</strain>
    </source>
</reference>
<feature type="transmembrane region" description="Helical" evidence="4">
    <location>
        <begin position="34"/>
        <end position="53"/>
    </location>
</feature>
<dbReference type="EMBL" id="JAUSUU010000007">
    <property type="protein sequence ID" value="MDQ0335966.1"/>
    <property type="molecule type" value="Genomic_DNA"/>
</dbReference>
<evidence type="ECO:0000256" key="4">
    <source>
        <dbReference type="SAM" id="Phobius"/>
    </source>
</evidence>
<dbReference type="Proteomes" id="UP001138672">
    <property type="component" value="Unassembled WGS sequence"/>
</dbReference>
<keyword evidence="9" id="KW-1185">Reference proteome</keyword>
<dbReference type="SMART" id="SM00342">
    <property type="entry name" value="HTH_ARAC"/>
    <property type="match status" value="1"/>
</dbReference>
<evidence type="ECO:0000259" key="5">
    <source>
        <dbReference type="PROSITE" id="PS01124"/>
    </source>
</evidence>
<dbReference type="PANTHER" id="PTHR43280:SF29">
    <property type="entry name" value="ARAC-FAMILY TRANSCRIPTIONAL REGULATOR"/>
    <property type="match status" value="1"/>
</dbReference>
<dbReference type="PRINTS" id="PR00032">
    <property type="entry name" value="HTHARAC"/>
</dbReference>
<keyword evidence="4" id="KW-0812">Transmembrane</keyword>
<accession>A0A9X0YP80</accession>
<dbReference type="GO" id="GO:0003700">
    <property type="term" value="F:DNA-binding transcription factor activity"/>
    <property type="evidence" value="ECO:0007669"/>
    <property type="project" value="InterPro"/>
</dbReference>
<dbReference type="RefSeq" id="WP_057780057.1">
    <property type="nucleotide sequence ID" value="NZ_JAGGJQ010000007.1"/>
</dbReference>
<keyword evidence="1" id="KW-0805">Transcription regulation</keyword>
<evidence type="ECO:0000256" key="2">
    <source>
        <dbReference type="ARBA" id="ARBA00023125"/>
    </source>
</evidence>
<feature type="transmembrane region" description="Helical" evidence="4">
    <location>
        <begin position="132"/>
        <end position="150"/>
    </location>
</feature>
<name>A0A9X0YP80_9FLAO</name>
<dbReference type="PANTHER" id="PTHR43280">
    <property type="entry name" value="ARAC-FAMILY TRANSCRIPTIONAL REGULATOR"/>
    <property type="match status" value="1"/>
</dbReference>
<keyword evidence="4" id="KW-1133">Transmembrane helix</keyword>
<dbReference type="OrthoDB" id="9779074at2"/>
<dbReference type="PROSITE" id="PS00041">
    <property type="entry name" value="HTH_ARAC_FAMILY_1"/>
    <property type="match status" value="1"/>
</dbReference>
<dbReference type="EMBL" id="JAGGJQ010000007">
    <property type="protein sequence ID" value="MBP1840621.1"/>
    <property type="molecule type" value="Genomic_DNA"/>
</dbReference>
<dbReference type="InterPro" id="IPR020449">
    <property type="entry name" value="Tscrpt_reg_AraC-type_HTH"/>
</dbReference>
<feature type="transmembrane region" description="Helical" evidence="4">
    <location>
        <begin position="162"/>
        <end position="185"/>
    </location>
</feature>
<feature type="transmembrane region" description="Helical" evidence="4">
    <location>
        <begin position="6"/>
        <end position="22"/>
    </location>
</feature>
<dbReference type="Pfam" id="PF12833">
    <property type="entry name" value="HTH_18"/>
    <property type="match status" value="1"/>
</dbReference>
<gene>
    <name evidence="6" type="ORF">J2Z56_002551</name>
    <name evidence="7" type="ORF">J2Z57_002418</name>
</gene>
<evidence type="ECO:0000256" key="3">
    <source>
        <dbReference type="ARBA" id="ARBA00023163"/>
    </source>
</evidence>
<keyword evidence="4" id="KW-0472">Membrane</keyword>
<feature type="transmembrane region" description="Helical" evidence="4">
    <location>
        <begin position="92"/>
        <end position="112"/>
    </location>
</feature>
<feature type="transmembrane region" description="Helical" evidence="4">
    <location>
        <begin position="191"/>
        <end position="212"/>
    </location>
</feature>
<dbReference type="AlphaFoldDB" id="A0A9X0YP80"/>